<keyword evidence="6" id="KW-1185">Reference proteome</keyword>
<gene>
    <name evidence="5" type="ORF">JHK64_05190</name>
</gene>
<protein>
    <submittedName>
        <fullName evidence="5">Bifunctional enoyl-CoA hydratase/phosphate acetyltransferase</fullName>
    </submittedName>
</protein>
<dbReference type="InterPro" id="IPR002505">
    <property type="entry name" value="PTA_PTB"/>
</dbReference>
<accession>A0A934UDS3</accession>
<reference evidence="5 6" key="1">
    <citation type="journal article" date="2021" name="Int. J. Syst. Evol. Microbiol.">
        <title>Streptococcus vicugnae sp. nov., isolated from faeces of alpacas (Vicugna pacos) and cattle (Bos taurus), Streptococcus zalophi sp. nov., and Streptococcus pacificus sp. nov., isolated from respiratory tract of California sea lions (Zalophus californianus).</title>
        <authorList>
            <person name="Volokhov D.V."/>
            <person name="Zagorodnyaya T.A."/>
            <person name="Shen Z."/>
            <person name="Blom J."/>
            <person name="Furtak V.A."/>
            <person name="Eisenberg T."/>
            <person name="Fan P."/>
            <person name="Jeong K.C."/>
            <person name="Gao Y."/>
            <person name="Zhang S."/>
            <person name="Amselle M."/>
        </authorList>
    </citation>
    <scope>NUCLEOTIDE SEQUENCE [LARGE SCALE GENOMIC DNA]</scope>
    <source>
        <strain evidence="6">CSL7508-lung</strain>
    </source>
</reference>
<dbReference type="EMBL" id="JAENBP010000005">
    <property type="protein sequence ID" value="MBJ8350024.1"/>
    <property type="molecule type" value="Genomic_DNA"/>
</dbReference>
<dbReference type="Gene3D" id="3.40.718.10">
    <property type="entry name" value="Isopropylmalate Dehydrogenase"/>
    <property type="match status" value="1"/>
</dbReference>
<dbReference type="AlphaFoldDB" id="A0A934UDS3"/>
<dbReference type="PIRSF" id="PIRSF000428">
    <property type="entry name" value="P_Ac_trans"/>
    <property type="match status" value="1"/>
</dbReference>
<dbReference type="InterPro" id="IPR012147">
    <property type="entry name" value="P_Ac_Bu_trans"/>
</dbReference>
<dbReference type="SUPFAM" id="SSF53659">
    <property type="entry name" value="Isocitrate/Isopropylmalate dehydrogenase-like"/>
    <property type="match status" value="1"/>
</dbReference>
<sequence length="305" mass="33533">MMIKNFDDLFVHLTRFEKQIVAVVSPEDLSTLKVIEKAKELQIAEFILIGQEDELTALINNYSLNLKDTPIINQENHKKAAEKAVELVKMNKAQAIMKGLVHSSTFLRPILNKETGFNIGKKVSQISVYENSHQDELVLLTDCAMAINPDLMEKKEIIENAVQLSKDLGYQMPRVAVLASLENVNPAMPDTIDAALLAKMNDRKQIKDCIVDGPLAYDNATSKEAAKQKKVGGPVAGHAQILLVPNLTVGNVLTKSLVYDARKTVASAVVGLNVPIVFTSRSESEDGKLATIALATYLSIVRRNQ</sequence>
<dbReference type="Pfam" id="PF01515">
    <property type="entry name" value="PTA_PTB"/>
    <property type="match status" value="1"/>
</dbReference>
<name>A0A934UDS3_9STRE</name>
<proteinExistence type="inferred from homology"/>
<dbReference type="InterPro" id="IPR050500">
    <property type="entry name" value="Phos_Acetyltrans/Butyryltrans"/>
</dbReference>
<dbReference type="Proteomes" id="UP000644875">
    <property type="component" value="Unassembled WGS sequence"/>
</dbReference>
<dbReference type="PANTHER" id="PTHR43356">
    <property type="entry name" value="PHOSPHATE ACETYLTRANSFERASE"/>
    <property type="match status" value="1"/>
</dbReference>
<keyword evidence="3" id="KW-0012">Acyltransferase</keyword>
<evidence type="ECO:0000256" key="3">
    <source>
        <dbReference type="ARBA" id="ARBA00023315"/>
    </source>
</evidence>
<organism evidence="5 6">
    <name type="scientific">Streptococcus zalophi</name>
    <dbReference type="NCBI Taxonomy" id="640031"/>
    <lineage>
        <taxon>Bacteria</taxon>
        <taxon>Bacillati</taxon>
        <taxon>Bacillota</taxon>
        <taxon>Bacilli</taxon>
        <taxon>Lactobacillales</taxon>
        <taxon>Streptococcaceae</taxon>
        <taxon>Streptococcus</taxon>
    </lineage>
</organism>
<comment type="similarity">
    <text evidence="1">Belongs to the phosphate acetyltransferase and butyryltransferase family.</text>
</comment>
<dbReference type="NCBIfam" id="NF006045">
    <property type="entry name" value="PRK08190.1"/>
    <property type="match status" value="1"/>
</dbReference>
<evidence type="ECO:0000256" key="1">
    <source>
        <dbReference type="ARBA" id="ARBA00005656"/>
    </source>
</evidence>
<evidence type="ECO:0000259" key="4">
    <source>
        <dbReference type="Pfam" id="PF01515"/>
    </source>
</evidence>
<dbReference type="PANTHER" id="PTHR43356:SF2">
    <property type="entry name" value="PHOSPHATE ACETYLTRANSFERASE"/>
    <property type="match status" value="1"/>
</dbReference>
<dbReference type="RefSeq" id="WP_199567938.1">
    <property type="nucleotide sequence ID" value="NZ_JAENBP010000005.1"/>
</dbReference>
<dbReference type="GO" id="GO:0016746">
    <property type="term" value="F:acyltransferase activity"/>
    <property type="evidence" value="ECO:0007669"/>
    <property type="project" value="UniProtKB-KW"/>
</dbReference>
<evidence type="ECO:0000313" key="6">
    <source>
        <dbReference type="Proteomes" id="UP000644875"/>
    </source>
</evidence>
<evidence type="ECO:0000313" key="5">
    <source>
        <dbReference type="EMBL" id="MBJ8350024.1"/>
    </source>
</evidence>
<comment type="caution">
    <text evidence="5">The sequence shown here is derived from an EMBL/GenBank/DDBJ whole genome shotgun (WGS) entry which is preliminary data.</text>
</comment>
<evidence type="ECO:0000256" key="2">
    <source>
        <dbReference type="ARBA" id="ARBA00022679"/>
    </source>
</evidence>
<feature type="domain" description="Phosphate acetyl/butaryl transferase" evidence="4">
    <location>
        <begin position="74"/>
        <end position="295"/>
    </location>
</feature>
<keyword evidence="2" id="KW-0808">Transferase</keyword>